<organism evidence="2 3">
    <name type="scientific">Lasiosphaeria miniovina</name>
    <dbReference type="NCBI Taxonomy" id="1954250"/>
    <lineage>
        <taxon>Eukaryota</taxon>
        <taxon>Fungi</taxon>
        <taxon>Dikarya</taxon>
        <taxon>Ascomycota</taxon>
        <taxon>Pezizomycotina</taxon>
        <taxon>Sordariomycetes</taxon>
        <taxon>Sordariomycetidae</taxon>
        <taxon>Sordariales</taxon>
        <taxon>Lasiosphaeriaceae</taxon>
        <taxon>Lasiosphaeria</taxon>
    </lineage>
</organism>
<feature type="chain" id="PRO_5041272074" description="Extracellular membrane protein CFEM domain-containing protein" evidence="1">
    <location>
        <begin position="20"/>
        <end position="90"/>
    </location>
</feature>
<dbReference type="AlphaFoldDB" id="A0AA40E0W6"/>
<accession>A0AA40E0W6</accession>
<dbReference type="GeneID" id="85325407"/>
<evidence type="ECO:0008006" key="4">
    <source>
        <dbReference type="Google" id="ProtNLM"/>
    </source>
</evidence>
<gene>
    <name evidence="2" type="ORF">B0T26DRAFT_713683</name>
</gene>
<name>A0AA40E0W6_9PEZI</name>
<keyword evidence="1" id="KW-0732">Signal</keyword>
<evidence type="ECO:0000256" key="1">
    <source>
        <dbReference type="SAM" id="SignalP"/>
    </source>
</evidence>
<keyword evidence="3" id="KW-1185">Reference proteome</keyword>
<comment type="caution">
    <text evidence="2">The sequence shown here is derived from an EMBL/GenBank/DDBJ whole genome shotgun (WGS) entry which is preliminary data.</text>
</comment>
<proteinExistence type="predicted"/>
<dbReference type="RefSeq" id="XP_060297386.1">
    <property type="nucleotide sequence ID" value="XM_060442137.1"/>
</dbReference>
<evidence type="ECO:0000313" key="3">
    <source>
        <dbReference type="Proteomes" id="UP001172101"/>
    </source>
</evidence>
<evidence type="ECO:0000313" key="2">
    <source>
        <dbReference type="EMBL" id="KAK0718593.1"/>
    </source>
</evidence>
<dbReference type="EMBL" id="JAUIRO010000004">
    <property type="protein sequence ID" value="KAK0718593.1"/>
    <property type="molecule type" value="Genomic_DNA"/>
</dbReference>
<feature type="signal peptide" evidence="1">
    <location>
        <begin position="1"/>
        <end position="19"/>
    </location>
</feature>
<reference evidence="2" key="1">
    <citation type="submission" date="2023-06" db="EMBL/GenBank/DDBJ databases">
        <title>Genome-scale phylogeny and comparative genomics of the fungal order Sordariales.</title>
        <authorList>
            <consortium name="Lawrence Berkeley National Laboratory"/>
            <person name="Hensen N."/>
            <person name="Bonometti L."/>
            <person name="Westerberg I."/>
            <person name="Brannstrom I.O."/>
            <person name="Guillou S."/>
            <person name="Cros-Aarteil S."/>
            <person name="Calhoun S."/>
            <person name="Haridas S."/>
            <person name="Kuo A."/>
            <person name="Mondo S."/>
            <person name="Pangilinan J."/>
            <person name="Riley R."/>
            <person name="LaButti K."/>
            <person name="Andreopoulos B."/>
            <person name="Lipzen A."/>
            <person name="Chen C."/>
            <person name="Yanf M."/>
            <person name="Daum C."/>
            <person name="Ng V."/>
            <person name="Clum A."/>
            <person name="Steindorff A."/>
            <person name="Ohm R."/>
            <person name="Martin F."/>
            <person name="Silar P."/>
            <person name="Natvig D."/>
            <person name="Lalanne C."/>
            <person name="Gautier V."/>
            <person name="Ament-velasquez S.L."/>
            <person name="Kruys A."/>
            <person name="Hutchinson M.I."/>
            <person name="Powell A.J."/>
            <person name="Barry K."/>
            <person name="Miller A.N."/>
            <person name="Grigoriev I.V."/>
            <person name="Debuchy R."/>
            <person name="Gladieux P."/>
            <person name="Thoren M.H."/>
            <person name="Johannesson H."/>
        </authorList>
    </citation>
    <scope>NUCLEOTIDE SEQUENCE</scope>
    <source>
        <strain evidence="2">SMH2392-1A</strain>
    </source>
</reference>
<sequence>MRFSAAIIAMSTFLPGILAFKCASGWYGECYYDHTNSDGTATRCALKCTSGPVNVECHCPDTYPGQPWPYTGKHECITIGKYNGRHHCYA</sequence>
<protein>
    <recommendedName>
        <fullName evidence="4">Extracellular membrane protein CFEM domain-containing protein</fullName>
    </recommendedName>
</protein>
<dbReference type="Proteomes" id="UP001172101">
    <property type="component" value="Unassembled WGS sequence"/>
</dbReference>